<dbReference type="GO" id="GO:0003684">
    <property type="term" value="F:damaged DNA binding"/>
    <property type="evidence" value="ECO:0007669"/>
    <property type="project" value="TreeGrafter"/>
</dbReference>
<dbReference type="SMART" id="SM00240">
    <property type="entry name" value="FHA"/>
    <property type="match status" value="1"/>
</dbReference>
<evidence type="ECO:0000256" key="6">
    <source>
        <dbReference type="ARBA" id="ARBA00023242"/>
    </source>
</evidence>
<feature type="domain" description="FHA" evidence="10">
    <location>
        <begin position="22"/>
        <end position="83"/>
    </location>
</feature>
<dbReference type="InterPro" id="IPR036420">
    <property type="entry name" value="BRCT_dom_sf"/>
</dbReference>
<dbReference type="GO" id="GO:0000724">
    <property type="term" value="P:double-strand break repair via homologous recombination"/>
    <property type="evidence" value="ECO:0007669"/>
    <property type="project" value="TreeGrafter"/>
</dbReference>
<dbReference type="Gene3D" id="2.60.200.20">
    <property type="match status" value="1"/>
</dbReference>
<reference evidence="11" key="1">
    <citation type="journal article" date="2017" name="Front. Cell. Infect. Microbiol.">
        <title>The Distinct Transcriptional Response of the Midgut of Amblyomma sculptum and Amblyomma aureolatum Ticks to Rickettsia rickettsii Correlates to Their Differences in Susceptibility to Infection.</title>
        <authorList>
            <person name="Martins L.A."/>
            <person name="Galletti M.F.B.M."/>
            <person name="Ribeiro J.M."/>
            <person name="Fujita A."/>
            <person name="Costa F.B."/>
            <person name="Labruna M.B."/>
            <person name="Daffre S."/>
            <person name="Fogaca A.C."/>
        </authorList>
    </citation>
    <scope>NUCLEOTIDE SEQUENCE</scope>
</reference>
<dbReference type="CDD" id="cd17741">
    <property type="entry name" value="BRCT_nibrin"/>
    <property type="match status" value="1"/>
</dbReference>
<organism evidence="11">
    <name type="scientific">Amblyomma aureolatum</name>
    <dbReference type="NCBI Taxonomy" id="187763"/>
    <lineage>
        <taxon>Eukaryota</taxon>
        <taxon>Metazoa</taxon>
        <taxon>Ecdysozoa</taxon>
        <taxon>Arthropoda</taxon>
        <taxon>Chelicerata</taxon>
        <taxon>Arachnida</taxon>
        <taxon>Acari</taxon>
        <taxon>Parasitiformes</taxon>
        <taxon>Ixodida</taxon>
        <taxon>Ixodoidea</taxon>
        <taxon>Ixodidae</taxon>
        <taxon>Amblyomminae</taxon>
        <taxon>Amblyomma</taxon>
    </lineage>
</organism>
<dbReference type="CDD" id="cd22667">
    <property type="entry name" value="FHA_NBN"/>
    <property type="match status" value="1"/>
</dbReference>
<feature type="compositionally biased region" description="Low complexity" evidence="9">
    <location>
        <begin position="418"/>
        <end position="433"/>
    </location>
</feature>
<dbReference type="InterPro" id="IPR013908">
    <property type="entry name" value="Nibrin_C"/>
</dbReference>
<dbReference type="InterPro" id="IPR001357">
    <property type="entry name" value="BRCT_dom"/>
</dbReference>
<dbReference type="PROSITE" id="PS50006">
    <property type="entry name" value="FHA_DOMAIN"/>
    <property type="match status" value="1"/>
</dbReference>
<evidence type="ECO:0000256" key="7">
    <source>
        <dbReference type="ARBA" id="ARBA00023306"/>
    </source>
</evidence>
<feature type="compositionally biased region" description="Polar residues" evidence="9">
    <location>
        <begin position="377"/>
        <end position="404"/>
    </location>
</feature>
<dbReference type="SUPFAM" id="SSF49879">
    <property type="entry name" value="SMAD/FHA domain"/>
    <property type="match status" value="1"/>
</dbReference>
<evidence type="ECO:0000256" key="9">
    <source>
        <dbReference type="SAM" id="MobiDB-lite"/>
    </source>
</evidence>
<evidence type="ECO:0000313" key="11">
    <source>
        <dbReference type="EMBL" id="JAT96974.1"/>
    </source>
</evidence>
<dbReference type="Gene3D" id="3.40.50.10190">
    <property type="entry name" value="BRCT domain"/>
    <property type="match status" value="1"/>
</dbReference>
<sequence length="692" mass="74693">MWSLCHPTTNNVCYRLLCGGEFTVGRKNATIIIANDASISREHAVLSVSPLPDEHVGDVSFVPLLRVKDLGSKYGTSVNSKELGKSEETALKEGDTVTFGRLGSAYKICYGAPFVVTTSCLAAPEKECFKTTLKKIGARLKSDWSECCTHVVMSSIRLTMKTTAALLAAKPVVTPAFFTEVLKRVQLQDPTDVDPAGYIPDVSEECLTLSKETFGCNEARRTVFAGKTFYFLAEKQYKSLGGLVSSGGARAKLISPDGLTSDLLAEGSCVIKPADGTETPVCRFLIKNKLRSVSASDVGMAVIHCSTEKFCNPRIRMANVLWGNDLVSTQSQAPSQAEICVPDTELSQQGMAPRRCNISDAPSVSIIVPESRLSSMATSGLGNNPELTLGANTGTTVGGQTRTLLSPFKASPLKNSQSIRESSSPKQPSSPKQSPRKIRKKDATNTLPLECYFGRQSQKRKDDTEGETSAAKARRLNPPSEPDVVEVHVKEEVLLLSSPEPEQREESVNSADEEHHMEAGDAVSFAGTSQFESEPAQRSPNQPQNIEEPSAKPSARSAEALVNGGHDPEYFASKPPAASAEVSVNGDNHLEGLLTETSMVVVEFADLVLRSPQPAAPVRASVSTSGVPNFKRFRKAHQAHLVGLPRIIGGPDLEVYVPAAPGEECDDMEPDSQDISHVFNYEESNKKRRRLV</sequence>
<evidence type="ECO:0000256" key="8">
    <source>
        <dbReference type="ARBA" id="ARBA00044757"/>
    </source>
</evidence>
<keyword evidence="7" id="KW-0131">Cell cycle</keyword>
<dbReference type="InterPro" id="IPR008984">
    <property type="entry name" value="SMAD_FHA_dom_sf"/>
</dbReference>
<comment type="similarity">
    <text evidence="8">Belongs to the Nibrin family.</text>
</comment>
<keyword evidence="3" id="KW-0158">Chromosome</keyword>
<dbReference type="AlphaFoldDB" id="A0A1E1XCK3"/>
<evidence type="ECO:0000256" key="5">
    <source>
        <dbReference type="ARBA" id="ARBA00023204"/>
    </source>
</evidence>
<evidence type="ECO:0000256" key="3">
    <source>
        <dbReference type="ARBA" id="ARBA00022454"/>
    </source>
</evidence>
<feature type="compositionally biased region" description="Basic and acidic residues" evidence="9">
    <location>
        <begin position="501"/>
        <end position="519"/>
    </location>
</feature>
<dbReference type="InterPro" id="IPR000253">
    <property type="entry name" value="FHA_dom"/>
</dbReference>
<dbReference type="InterPro" id="IPR043014">
    <property type="entry name" value="Nibrin_BRCT2_sf"/>
</dbReference>
<dbReference type="InterPro" id="IPR032429">
    <property type="entry name" value="Nibrin_BRCT2"/>
</dbReference>
<proteinExistence type="evidence at transcript level"/>
<dbReference type="GO" id="GO:0005694">
    <property type="term" value="C:chromosome"/>
    <property type="evidence" value="ECO:0007669"/>
    <property type="project" value="UniProtKB-SubCell"/>
</dbReference>
<evidence type="ECO:0000256" key="1">
    <source>
        <dbReference type="ARBA" id="ARBA00004123"/>
    </source>
</evidence>
<dbReference type="Pfam" id="PF00498">
    <property type="entry name" value="FHA"/>
    <property type="match status" value="1"/>
</dbReference>
<protein>
    <submittedName>
        <fullName evidence="11">Putative nibrin</fullName>
    </submittedName>
</protein>
<accession>A0A1E1XCK3</accession>
<evidence type="ECO:0000256" key="4">
    <source>
        <dbReference type="ARBA" id="ARBA00022763"/>
    </source>
</evidence>
<comment type="subcellular location">
    <subcellularLocation>
        <location evidence="2">Chromosome</location>
    </subcellularLocation>
    <subcellularLocation>
        <location evidence="1">Nucleus</location>
    </subcellularLocation>
</comment>
<feature type="compositionally biased region" description="Polar residues" evidence="9">
    <location>
        <begin position="526"/>
        <end position="547"/>
    </location>
</feature>
<dbReference type="Gene3D" id="3.40.50.10980">
    <property type="entry name" value="Nibrin, BRCT2 domain"/>
    <property type="match status" value="1"/>
</dbReference>
<evidence type="ECO:0000256" key="2">
    <source>
        <dbReference type="ARBA" id="ARBA00004286"/>
    </source>
</evidence>
<dbReference type="GO" id="GO:0030870">
    <property type="term" value="C:Mre11 complex"/>
    <property type="evidence" value="ECO:0007669"/>
    <property type="project" value="InterPro"/>
</dbReference>
<dbReference type="Pfam" id="PF00533">
    <property type="entry name" value="BRCT"/>
    <property type="match status" value="1"/>
</dbReference>
<feature type="region of interest" description="Disordered" evidence="9">
    <location>
        <begin position="377"/>
        <end position="582"/>
    </location>
</feature>
<dbReference type="InterPro" id="IPR040227">
    <property type="entry name" value="Nibrin-rel"/>
</dbReference>
<dbReference type="EMBL" id="GFAC01002214">
    <property type="protein sequence ID" value="JAT96974.1"/>
    <property type="molecule type" value="mRNA"/>
</dbReference>
<keyword evidence="5" id="KW-0234">DNA repair</keyword>
<dbReference type="GO" id="GO:0007095">
    <property type="term" value="P:mitotic G2 DNA damage checkpoint signaling"/>
    <property type="evidence" value="ECO:0007669"/>
    <property type="project" value="InterPro"/>
</dbReference>
<dbReference type="PANTHER" id="PTHR12162">
    <property type="entry name" value="NIBRIN-RELATED"/>
    <property type="match status" value="1"/>
</dbReference>
<dbReference type="SMART" id="SM01348">
    <property type="entry name" value="Nbs1_C"/>
    <property type="match status" value="1"/>
</dbReference>
<keyword evidence="6" id="KW-0539">Nucleus</keyword>
<name>A0A1E1XCK3_9ACAR</name>
<dbReference type="PANTHER" id="PTHR12162:SF0">
    <property type="entry name" value="NIBRIN"/>
    <property type="match status" value="1"/>
</dbReference>
<dbReference type="Pfam" id="PF16508">
    <property type="entry name" value="NIBRIN_BRCT_II"/>
    <property type="match status" value="1"/>
</dbReference>
<dbReference type="SUPFAM" id="SSF52113">
    <property type="entry name" value="BRCT domain"/>
    <property type="match status" value="1"/>
</dbReference>
<dbReference type="FunFam" id="2.60.200.20:FF:000017">
    <property type="entry name" value="Nibrin"/>
    <property type="match status" value="1"/>
</dbReference>
<keyword evidence="4" id="KW-0227">DNA damage</keyword>
<evidence type="ECO:0000259" key="10">
    <source>
        <dbReference type="PROSITE" id="PS50006"/>
    </source>
</evidence>